<evidence type="ECO:0000313" key="1">
    <source>
        <dbReference type="EMBL" id="MBD7986241.1"/>
    </source>
</evidence>
<organism evidence="1 2">
    <name type="scientific">Sporosarcina quadrami</name>
    <dbReference type="NCBI Taxonomy" id="2762234"/>
    <lineage>
        <taxon>Bacteria</taxon>
        <taxon>Bacillati</taxon>
        <taxon>Bacillota</taxon>
        <taxon>Bacilli</taxon>
        <taxon>Bacillales</taxon>
        <taxon>Caryophanaceae</taxon>
        <taxon>Sporosarcina</taxon>
    </lineage>
</organism>
<name>A0ABR8UE15_9BACL</name>
<keyword evidence="2" id="KW-1185">Reference proteome</keyword>
<sequence>MITSYFYNKVDDTVKDFPSYDAREAYISNLPVVEGYRFNTEVFDDYLEKESTVFYNVFAEDNEGYSLGFVTTLGIKQTETGIIATFGNFESLPKWVNTRHFYSNLNDCLKEYIKEVMQYD</sequence>
<evidence type="ECO:0000313" key="2">
    <source>
        <dbReference type="Proteomes" id="UP000626786"/>
    </source>
</evidence>
<proteinExistence type="predicted"/>
<dbReference type="RefSeq" id="WP_191696067.1">
    <property type="nucleotide sequence ID" value="NZ_JACSQN010000025.1"/>
</dbReference>
<gene>
    <name evidence="1" type="ORF">H9649_16850</name>
</gene>
<protein>
    <submittedName>
        <fullName evidence="1">Uncharacterized protein</fullName>
    </submittedName>
</protein>
<accession>A0ABR8UE15</accession>
<comment type="caution">
    <text evidence="1">The sequence shown here is derived from an EMBL/GenBank/DDBJ whole genome shotgun (WGS) entry which is preliminary data.</text>
</comment>
<dbReference type="EMBL" id="JACSQN010000025">
    <property type="protein sequence ID" value="MBD7986241.1"/>
    <property type="molecule type" value="Genomic_DNA"/>
</dbReference>
<reference evidence="1 2" key="1">
    <citation type="submission" date="2020-08" db="EMBL/GenBank/DDBJ databases">
        <title>A Genomic Blueprint of the Chicken Gut Microbiome.</title>
        <authorList>
            <person name="Gilroy R."/>
            <person name="Ravi A."/>
            <person name="Getino M."/>
            <person name="Pursley I."/>
            <person name="Horton D.L."/>
            <person name="Alikhan N.-F."/>
            <person name="Baker D."/>
            <person name="Gharbi K."/>
            <person name="Hall N."/>
            <person name="Watson M."/>
            <person name="Adriaenssens E.M."/>
            <person name="Foster-Nyarko E."/>
            <person name="Jarju S."/>
            <person name="Secka A."/>
            <person name="Antonio M."/>
            <person name="Oren A."/>
            <person name="Chaudhuri R."/>
            <person name="La Ragione R.M."/>
            <person name="Hildebrand F."/>
            <person name="Pallen M.J."/>
        </authorList>
    </citation>
    <scope>NUCLEOTIDE SEQUENCE [LARGE SCALE GENOMIC DNA]</scope>
    <source>
        <strain evidence="1 2">Sa2YVA2</strain>
    </source>
</reference>
<dbReference type="Proteomes" id="UP000626786">
    <property type="component" value="Unassembled WGS sequence"/>
</dbReference>